<evidence type="ECO:0000256" key="1">
    <source>
        <dbReference type="SAM" id="MobiDB-lite"/>
    </source>
</evidence>
<feature type="compositionally biased region" description="Basic and acidic residues" evidence="1">
    <location>
        <begin position="95"/>
        <end position="113"/>
    </location>
</feature>
<name>A0A9D4Z8C5_ADICA</name>
<dbReference type="Proteomes" id="UP000886520">
    <property type="component" value="Chromosome 20"/>
</dbReference>
<dbReference type="AlphaFoldDB" id="A0A9D4Z8C5"/>
<feature type="compositionally biased region" description="Acidic residues" evidence="1">
    <location>
        <begin position="1"/>
        <end position="10"/>
    </location>
</feature>
<sequence length="120" mass="13756">MDIQLEEEKGEGDTKGKEKVQEEPPQETVHPLEEELIRAEGERATKLMAEIVLEKRPVSSKPTLQPLTELETSEILKTDKKDREVPKELHVFEADLPRPLTEEHRDSHLERSNGGKILSR</sequence>
<feature type="region of interest" description="Disordered" evidence="1">
    <location>
        <begin position="95"/>
        <end position="120"/>
    </location>
</feature>
<dbReference type="EMBL" id="JABFUD020000020">
    <property type="protein sequence ID" value="KAI5064432.1"/>
    <property type="molecule type" value="Genomic_DNA"/>
</dbReference>
<protein>
    <submittedName>
        <fullName evidence="2">Uncharacterized protein</fullName>
    </submittedName>
</protein>
<accession>A0A9D4Z8C5</accession>
<proteinExistence type="predicted"/>
<feature type="region of interest" description="Disordered" evidence="1">
    <location>
        <begin position="1"/>
        <end position="30"/>
    </location>
</feature>
<feature type="compositionally biased region" description="Basic and acidic residues" evidence="1">
    <location>
        <begin position="11"/>
        <end position="22"/>
    </location>
</feature>
<keyword evidence="3" id="KW-1185">Reference proteome</keyword>
<evidence type="ECO:0000313" key="2">
    <source>
        <dbReference type="EMBL" id="KAI5064432.1"/>
    </source>
</evidence>
<gene>
    <name evidence="2" type="ORF">GOP47_0021102</name>
</gene>
<comment type="caution">
    <text evidence="2">The sequence shown here is derived from an EMBL/GenBank/DDBJ whole genome shotgun (WGS) entry which is preliminary data.</text>
</comment>
<reference evidence="2" key="1">
    <citation type="submission" date="2021-01" db="EMBL/GenBank/DDBJ databases">
        <title>Adiantum capillus-veneris genome.</title>
        <authorList>
            <person name="Fang Y."/>
            <person name="Liao Q."/>
        </authorList>
    </citation>
    <scope>NUCLEOTIDE SEQUENCE</scope>
    <source>
        <strain evidence="2">H3</strain>
        <tissue evidence="2">Leaf</tissue>
    </source>
</reference>
<evidence type="ECO:0000313" key="3">
    <source>
        <dbReference type="Proteomes" id="UP000886520"/>
    </source>
</evidence>
<organism evidence="2 3">
    <name type="scientific">Adiantum capillus-veneris</name>
    <name type="common">Maidenhair fern</name>
    <dbReference type="NCBI Taxonomy" id="13818"/>
    <lineage>
        <taxon>Eukaryota</taxon>
        <taxon>Viridiplantae</taxon>
        <taxon>Streptophyta</taxon>
        <taxon>Embryophyta</taxon>
        <taxon>Tracheophyta</taxon>
        <taxon>Polypodiopsida</taxon>
        <taxon>Polypodiidae</taxon>
        <taxon>Polypodiales</taxon>
        <taxon>Pteridineae</taxon>
        <taxon>Pteridaceae</taxon>
        <taxon>Vittarioideae</taxon>
        <taxon>Adiantum</taxon>
    </lineage>
</organism>